<proteinExistence type="predicted"/>
<reference evidence="1" key="1">
    <citation type="submission" date="2021-02" db="EMBL/GenBank/DDBJ databases">
        <authorList>
            <person name="Dougan E. K."/>
            <person name="Rhodes N."/>
            <person name="Thang M."/>
            <person name="Chan C."/>
        </authorList>
    </citation>
    <scope>NUCLEOTIDE SEQUENCE</scope>
</reference>
<evidence type="ECO:0008006" key="3">
    <source>
        <dbReference type="Google" id="ProtNLM"/>
    </source>
</evidence>
<dbReference type="Gene3D" id="3.40.50.150">
    <property type="entry name" value="Vaccinia Virus protein VP39"/>
    <property type="match status" value="1"/>
</dbReference>
<protein>
    <recommendedName>
        <fullName evidence="3">Methyltransferase domain-containing protein</fullName>
    </recommendedName>
</protein>
<accession>A0A812UA34</accession>
<dbReference type="Pfam" id="PF13489">
    <property type="entry name" value="Methyltransf_23"/>
    <property type="match status" value="1"/>
</dbReference>
<dbReference type="AlphaFoldDB" id="A0A812UA34"/>
<dbReference type="Proteomes" id="UP000604046">
    <property type="component" value="Unassembled WGS sequence"/>
</dbReference>
<dbReference type="EMBL" id="CAJNDS010002658">
    <property type="protein sequence ID" value="CAE7558321.1"/>
    <property type="molecule type" value="Genomic_DNA"/>
</dbReference>
<evidence type="ECO:0000313" key="1">
    <source>
        <dbReference type="EMBL" id="CAE7558321.1"/>
    </source>
</evidence>
<evidence type="ECO:0000313" key="2">
    <source>
        <dbReference type="Proteomes" id="UP000604046"/>
    </source>
</evidence>
<gene>
    <name evidence="1" type="ORF">SNAT2548_LOCUS31436</name>
</gene>
<name>A0A812UA34_9DINO</name>
<dbReference type="OrthoDB" id="6770063at2759"/>
<dbReference type="InterPro" id="IPR029063">
    <property type="entry name" value="SAM-dependent_MTases_sf"/>
</dbReference>
<dbReference type="SUPFAM" id="SSF53335">
    <property type="entry name" value="S-adenosyl-L-methionine-dependent methyltransferases"/>
    <property type="match status" value="1"/>
</dbReference>
<sequence>MAWRAGLAALAGSTSGWLSRRRQPQHESRGATNVMVCSTGSWTSNLLFVPPSGFWADDDWYDLQMARRLPLCQDCLREFVYALPPLSGKRVVDVGAGTGRSAAAVAAAYPRAHLTLIDPDEGRLRTALVKLKRSWESSTAPLQEAPEPTLIAAALGSQQTPLPGCGGGYDCVLALQAVRHIVAPPAHYARKHGLAVTGPAQIREGYAKLFKGLLLSLVPGGHVFLGDHVVHGHPGVYEHCRLLEEAGFVDIDIAWRQNDWFVIGARRPVSPVQG</sequence>
<keyword evidence="2" id="KW-1185">Reference proteome</keyword>
<organism evidence="1 2">
    <name type="scientific">Symbiodinium natans</name>
    <dbReference type="NCBI Taxonomy" id="878477"/>
    <lineage>
        <taxon>Eukaryota</taxon>
        <taxon>Sar</taxon>
        <taxon>Alveolata</taxon>
        <taxon>Dinophyceae</taxon>
        <taxon>Suessiales</taxon>
        <taxon>Symbiodiniaceae</taxon>
        <taxon>Symbiodinium</taxon>
    </lineage>
</organism>
<comment type="caution">
    <text evidence="1">The sequence shown here is derived from an EMBL/GenBank/DDBJ whole genome shotgun (WGS) entry which is preliminary data.</text>
</comment>